<evidence type="ECO:0000256" key="3">
    <source>
        <dbReference type="ARBA" id="ARBA00006883"/>
    </source>
</evidence>
<keyword evidence="7 14" id="KW-0547">Nucleotide-binding</keyword>
<feature type="binding site" evidence="14">
    <location>
        <position position="202"/>
    </location>
    <ligand>
        <name>Mg(2+)</name>
        <dbReference type="ChEBI" id="CHEBI:18420"/>
    </ligand>
</feature>
<dbReference type="PANTHER" id="PTHR30305:SF1">
    <property type="entry name" value="HPR KINASE_PHOSPHORYLASE"/>
    <property type="match status" value="1"/>
</dbReference>
<sequence length="306" mass="34896">MKYITVEKLVQDLELEELNHLQGESKKITTTELVRPGIQLGGFFDHFAYERIQIIGKVEHRFLSTLDEKTRRERFNRLFSYDIPCIIISRNLEPDKELMEAAERHQKKILRSSFNTTKLVSVLLNYLEDCLAPAVTLHGVLMDIYGIGTLITGKSGIGKSETAIELIKRGHLLVADDAVEVKRIGHEYLVGCAPEITRHMLEVRGIGIIDAKSLFGVGAIKNKSNIHMVVELEEWDPDKTYDRLGIDERHREILGMKIEEMVIPVKPARNIAVIIEVAARNHRLKYMGYNAAKAFSERLTKHLTKE</sequence>
<dbReference type="GO" id="GO:0004674">
    <property type="term" value="F:protein serine/threonine kinase activity"/>
    <property type="evidence" value="ECO:0007669"/>
    <property type="project" value="UniProtKB-KW"/>
</dbReference>
<evidence type="ECO:0000256" key="13">
    <source>
        <dbReference type="ARBA" id="ARBA00047657"/>
    </source>
</evidence>
<keyword evidence="12 14" id="KW-0119">Carbohydrate metabolism</keyword>
<feature type="active site" evidence="14">
    <location>
        <position position="243"/>
    </location>
</feature>
<comment type="function">
    <text evidence="14">Catalyzes the ATP- as well as the pyrophosphate-dependent phosphorylation of a specific serine residue in HPr, a phosphocarrier protein of the phosphoenolpyruvate-dependent sugar phosphotransferase system (PTS). HprK/P also catalyzes the pyrophosphate-producing, inorganic phosphate-dependent dephosphorylation (phosphorolysis) of seryl-phosphorylated HPr (P-Ser-HPr). The two antagonistic activities of HprK/P are regulated by several intracellular metabolites, which change their concentration in response to the absence or presence of rapidly metabolisable carbon sources (glucose, fructose, etc.) in the growth medium. Therefore, by controlling the phosphorylation state of HPr, HPrK/P is a sensor enzyme that plays a major role in the regulation of carbon metabolism and sugar transport: it mediates carbon catabolite repression (CCR), and regulates PTS-catalyzed carbohydrate uptake and inducer exclusion.</text>
</comment>
<feature type="region of interest" description="Important for the catalytic mechanism of both phosphorylation and dephosphorylation" evidence="14">
    <location>
        <begin position="201"/>
        <end position="210"/>
    </location>
</feature>
<dbReference type="Gene3D" id="3.40.1390.20">
    <property type="entry name" value="HprK N-terminal domain-like"/>
    <property type="match status" value="1"/>
</dbReference>
<keyword evidence="5 14" id="KW-0808">Transferase</keyword>
<protein>
    <recommendedName>
        <fullName evidence="14">HPr kinase/phosphorylase</fullName>
        <shortName evidence="14">HPrK/P</shortName>
        <ecNumber evidence="14">2.7.11.-</ecNumber>
        <ecNumber evidence="14">2.7.4.-</ecNumber>
    </recommendedName>
    <alternativeName>
        <fullName evidence="14">HPr(Ser) kinase/phosphorylase</fullName>
    </alternativeName>
</protein>
<dbReference type="Pfam" id="PF02603">
    <property type="entry name" value="Hpr_kinase_N"/>
    <property type="match status" value="1"/>
</dbReference>
<feature type="active site" description="Proton acceptor; for phosphorylation activity. Proton donor; for dephosphorylation activity" evidence="14">
    <location>
        <position position="177"/>
    </location>
</feature>
<gene>
    <name evidence="14" type="primary">hprK</name>
    <name evidence="17" type="ORF">SAMN05446037_10462</name>
</gene>
<comment type="domain">
    <text evidence="14">The Walker A ATP-binding motif also binds Pi and PPi.</text>
</comment>
<dbReference type="AlphaFoldDB" id="A0A239KC24"/>
<organism evidence="17 18">
    <name type="scientific">Anaerovirgula multivorans</name>
    <dbReference type="NCBI Taxonomy" id="312168"/>
    <lineage>
        <taxon>Bacteria</taxon>
        <taxon>Bacillati</taxon>
        <taxon>Bacillota</taxon>
        <taxon>Clostridia</taxon>
        <taxon>Peptostreptococcales</taxon>
        <taxon>Natronincolaceae</taxon>
        <taxon>Anaerovirgula</taxon>
    </lineage>
</organism>
<proteinExistence type="inferred from homology"/>
<dbReference type="FunFam" id="3.40.50.300:FF:000174">
    <property type="entry name" value="HPr kinase/phosphorylase"/>
    <property type="match status" value="1"/>
</dbReference>
<feature type="binding site" evidence="14">
    <location>
        <begin position="153"/>
        <end position="160"/>
    </location>
    <ligand>
        <name>ATP</name>
        <dbReference type="ChEBI" id="CHEBI:30616"/>
    </ligand>
</feature>
<dbReference type="PANTHER" id="PTHR30305">
    <property type="entry name" value="PROTEIN YJDM-RELATED"/>
    <property type="match status" value="1"/>
</dbReference>
<name>A0A239KC24_9FIRM</name>
<keyword evidence="9 14" id="KW-0067">ATP-binding</keyword>
<dbReference type="GO" id="GO:0004712">
    <property type="term" value="F:protein serine/threonine/tyrosine kinase activity"/>
    <property type="evidence" value="ECO:0007669"/>
    <property type="project" value="UniProtKB-UniRule"/>
</dbReference>
<evidence type="ECO:0000256" key="2">
    <source>
        <dbReference type="ARBA" id="ARBA00001946"/>
    </source>
</evidence>
<feature type="active site" evidence="14">
    <location>
        <position position="159"/>
    </location>
</feature>
<evidence type="ECO:0000256" key="8">
    <source>
        <dbReference type="ARBA" id="ARBA00022777"/>
    </source>
</evidence>
<dbReference type="HAMAP" id="MF_01249">
    <property type="entry name" value="HPr_kinase"/>
    <property type="match status" value="1"/>
</dbReference>
<accession>A0A239KC24</accession>
<feature type="binding site" evidence="14">
    <location>
        <position position="160"/>
    </location>
    <ligand>
        <name>Mg(2+)</name>
        <dbReference type="ChEBI" id="CHEBI:18420"/>
    </ligand>
</feature>
<evidence type="ECO:0000256" key="6">
    <source>
        <dbReference type="ARBA" id="ARBA00022723"/>
    </source>
</evidence>
<keyword evidence="11 14" id="KW-0511">Multifunctional enzyme</keyword>
<dbReference type="InterPro" id="IPR011126">
    <property type="entry name" value="Hpr_kin/Pase_Hpr_N"/>
</dbReference>
<dbReference type="OrthoDB" id="9778803at2"/>
<reference evidence="17 18" key="1">
    <citation type="submission" date="2017-06" db="EMBL/GenBank/DDBJ databases">
        <authorList>
            <person name="Kim H.J."/>
            <person name="Triplett B.A."/>
        </authorList>
    </citation>
    <scope>NUCLEOTIDE SEQUENCE [LARGE SCALE GENOMIC DNA]</scope>
    <source>
        <strain evidence="17 18">SCA</strain>
    </source>
</reference>
<dbReference type="GO" id="GO:0006109">
    <property type="term" value="P:regulation of carbohydrate metabolic process"/>
    <property type="evidence" value="ECO:0007669"/>
    <property type="project" value="UniProtKB-UniRule"/>
</dbReference>
<comment type="subunit">
    <text evidence="14">Homohexamer.</text>
</comment>
<dbReference type="GO" id="GO:0000155">
    <property type="term" value="F:phosphorelay sensor kinase activity"/>
    <property type="evidence" value="ECO:0007669"/>
    <property type="project" value="InterPro"/>
</dbReference>
<keyword evidence="6 14" id="KW-0479">Metal-binding</keyword>
<evidence type="ECO:0000256" key="11">
    <source>
        <dbReference type="ARBA" id="ARBA00023268"/>
    </source>
</evidence>
<dbReference type="Proteomes" id="UP000198304">
    <property type="component" value="Unassembled WGS sequence"/>
</dbReference>
<comment type="cofactor">
    <cofactor evidence="2 14">
        <name>Mg(2+)</name>
        <dbReference type="ChEBI" id="CHEBI:18420"/>
    </cofactor>
</comment>
<dbReference type="SUPFAM" id="SSF75138">
    <property type="entry name" value="HprK N-terminal domain-like"/>
    <property type="match status" value="1"/>
</dbReference>
<dbReference type="NCBIfam" id="TIGR00679">
    <property type="entry name" value="hpr-ser"/>
    <property type="match status" value="1"/>
</dbReference>
<evidence type="ECO:0000313" key="18">
    <source>
        <dbReference type="Proteomes" id="UP000198304"/>
    </source>
</evidence>
<evidence type="ECO:0000256" key="14">
    <source>
        <dbReference type="HAMAP-Rule" id="MF_01249"/>
    </source>
</evidence>
<dbReference type="EC" id="2.7.4.-" evidence="14"/>
<dbReference type="GO" id="GO:0000287">
    <property type="term" value="F:magnesium ion binding"/>
    <property type="evidence" value="ECO:0007669"/>
    <property type="project" value="UniProtKB-UniRule"/>
</dbReference>
<comment type="catalytic activity">
    <reaction evidence="13 14">
        <text>[HPr protein]-O-phospho-L-serine + phosphate + H(+) = [HPr protein]-L-serine + diphosphate</text>
        <dbReference type="Rhea" id="RHEA:46604"/>
        <dbReference type="Rhea" id="RHEA-COMP:11602"/>
        <dbReference type="Rhea" id="RHEA-COMP:11603"/>
        <dbReference type="ChEBI" id="CHEBI:15378"/>
        <dbReference type="ChEBI" id="CHEBI:29999"/>
        <dbReference type="ChEBI" id="CHEBI:33019"/>
        <dbReference type="ChEBI" id="CHEBI:43474"/>
        <dbReference type="ChEBI" id="CHEBI:83421"/>
    </reaction>
</comment>
<dbReference type="RefSeq" id="WP_089285312.1">
    <property type="nucleotide sequence ID" value="NZ_FZOJ01000046.1"/>
</dbReference>
<dbReference type="EMBL" id="FZOJ01000046">
    <property type="protein sequence ID" value="SNT15937.1"/>
    <property type="molecule type" value="Genomic_DNA"/>
</dbReference>
<feature type="active site" evidence="14">
    <location>
        <position position="138"/>
    </location>
</feature>
<keyword evidence="4 14" id="KW-0723">Serine/threonine-protein kinase</keyword>
<dbReference type="InterPro" id="IPR028979">
    <property type="entry name" value="Ser_kin/Pase_Hpr-like_N_sf"/>
</dbReference>
<feature type="domain" description="HPr(Ser) kinase/phosphorylase N-terminal" evidence="15">
    <location>
        <begin position="4"/>
        <end position="127"/>
    </location>
</feature>
<keyword evidence="10 14" id="KW-0460">Magnesium</keyword>
<dbReference type="InterPro" id="IPR011104">
    <property type="entry name" value="Hpr_kin/Pase_C"/>
</dbReference>
<evidence type="ECO:0000256" key="12">
    <source>
        <dbReference type="ARBA" id="ARBA00023277"/>
    </source>
</evidence>
<feature type="domain" description="HPr kinase/phosphorylase C-terminal" evidence="16">
    <location>
        <begin position="131"/>
        <end position="298"/>
    </location>
</feature>
<comment type="catalytic activity">
    <reaction evidence="1 14">
        <text>[HPr protein]-L-serine + ATP = [HPr protein]-O-phospho-L-serine + ADP + H(+)</text>
        <dbReference type="Rhea" id="RHEA:46600"/>
        <dbReference type="Rhea" id="RHEA-COMP:11602"/>
        <dbReference type="Rhea" id="RHEA-COMP:11603"/>
        <dbReference type="ChEBI" id="CHEBI:15378"/>
        <dbReference type="ChEBI" id="CHEBI:29999"/>
        <dbReference type="ChEBI" id="CHEBI:30616"/>
        <dbReference type="ChEBI" id="CHEBI:83421"/>
        <dbReference type="ChEBI" id="CHEBI:456216"/>
    </reaction>
</comment>
<evidence type="ECO:0000256" key="5">
    <source>
        <dbReference type="ARBA" id="ARBA00022679"/>
    </source>
</evidence>
<dbReference type="Gene3D" id="3.40.50.300">
    <property type="entry name" value="P-loop containing nucleotide triphosphate hydrolases"/>
    <property type="match status" value="1"/>
</dbReference>
<evidence type="ECO:0000259" key="16">
    <source>
        <dbReference type="Pfam" id="PF07475"/>
    </source>
</evidence>
<evidence type="ECO:0000256" key="1">
    <source>
        <dbReference type="ARBA" id="ARBA00001120"/>
    </source>
</evidence>
<dbReference type="GO" id="GO:0005524">
    <property type="term" value="F:ATP binding"/>
    <property type="evidence" value="ECO:0007669"/>
    <property type="project" value="UniProtKB-UniRule"/>
</dbReference>
<evidence type="ECO:0000313" key="17">
    <source>
        <dbReference type="EMBL" id="SNT15937.1"/>
    </source>
</evidence>
<evidence type="ECO:0000259" key="15">
    <source>
        <dbReference type="Pfam" id="PF02603"/>
    </source>
</evidence>
<evidence type="ECO:0000256" key="10">
    <source>
        <dbReference type="ARBA" id="ARBA00022842"/>
    </source>
</evidence>
<comment type="similarity">
    <text evidence="3 14">Belongs to the HPrK/P family.</text>
</comment>
<dbReference type="InterPro" id="IPR003755">
    <property type="entry name" value="HPr(Ser)_kin/Pase"/>
</dbReference>
<feature type="region of interest" description="Important for the catalytic mechanism of dephosphorylation" evidence="14">
    <location>
        <begin position="264"/>
        <end position="269"/>
    </location>
</feature>
<dbReference type="InterPro" id="IPR027417">
    <property type="entry name" value="P-loop_NTPase"/>
</dbReference>
<evidence type="ECO:0000256" key="9">
    <source>
        <dbReference type="ARBA" id="ARBA00022840"/>
    </source>
</evidence>
<dbReference type="Pfam" id="PF07475">
    <property type="entry name" value="Hpr_kinase_C"/>
    <property type="match status" value="1"/>
</dbReference>
<keyword evidence="18" id="KW-1185">Reference proteome</keyword>
<dbReference type="SUPFAM" id="SSF53795">
    <property type="entry name" value="PEP carboxykinase-like"/>
    <property type="match status" value="1"/>
</dbReference>
<comment type="miscellaneous">
    <text evidence="14">Both phosphorylation and phosphorolysis are carried out by the same active site and suggest a common mechanism for both reactions.</text>
</comment>
<evidence type="ECO:0000256" key="7">
    <source>
        <dbReference type="ARBA" id="ARBA00022741"/>
    </source>
</evidence>
<evidence type="ECO:0000256" key="4">
    <source>
        <dbReference type="ARBA" id="ARBA00022527"/>
    </source>
</evidence>
<keyword evidence="8 14" id="KW-0418">Kinase</keyword>
<dbReference type="CDD" id="cd01918">
    <property type="entry name" value="HprK_C"/>
    <property type="match status" value="1"/>
</dbReference>
<dbReference type="EC" id="2.7.11.-" evidence="14"/>